<dbReference type="EMBL" id="AVBF01000043">
    <property type="protein sequence ID" value="KGP71909.1"/>
    <property type="molecule type" value="Genomic_DNA"/>
</dbReference>
<proteinExistence type="predicted"/>
<reference evidence="2 3" key="1">
    <citation type="journal article" date="2015" name="Stand. Genomic Sci.">
        <title>High quality draft genome sequence of the moderately halophilic bacterium Pontibacillus yanchengensis Y32(T) and comparison among Pontibacillus genomes.</title>
        <authorList>
            <person name="Huang J."/>
            <person name="Qiao Z.X."/>
            <person name="Tang J.W."/>
            <person name="Wang G."/>
        </authorList>
    </citation>
    <scope>NUCLEOTIDE SEQUENCE [LARGE SCALE GENOMIC DNA]</scope>
    <source>
        <strain evidence="2 3">Y32</strain>
    </source>
</reference>
<organism evidence="2 3">
    <name type="scientific">Pontibacillus yanchengensis Y32</name>
    <dbReference type="NCBI Taxonomy" id="1385514"/>
    <lineage>
        <taxon>Bacteria</taxon>
        <taxon>Bacillati</taxon>
        <taxon>Bacillota</taxon>
        <taxon>Bacilli</taxon>
        <taxon>Bacillales</taxon>
        <taxon>Bacillaceae</taxon>
        <taxon>Pontibacillus</taxon>
    </lineage>
</organism>
<dbReference type="InterPro" id="IPR029068">
    <property type="entry name" value="Glyas_Bleomycin-R_OHBP_Dase"/>
</dbReference>
<dbReference type="SUPFAM" id="SSF54593">
    <property type="entry name" value="Glyoxalase/Bleomycin resistance protein/Dihydroxybiphenyl dioxygenase"/>
    <property type="match status" value="1"/>
</dbReference>
<dbReference type="InterPro" id="IPR004360">
    <property type="entry name" value="Glyas_Fos-R_dOase_dom"/>
</dbReference>
<dbReference type="STRING" id="1385514.N782_14810"/>
<dbReference type="PROSITE" id="PS51819">
    <property type="entry name" value="VOC"/>
    <property type="match status" value="1"/>
</dbReference>
<dbReference type="AlphaFoldDB" id="A0A0A2T8R6"/>
<comment type="caution">
    <text evidence="2">The sequence shown here is derived from an EMBL/GenBank/DDBJ whole genome shotgun (WGS) entry which is preliminary data.</text>
</comment>
<dbReference type="Proteomes" id="UP000030147">
    <property type="component" value="Unassembled WGS sequence"/>
</dbReference>
<dbReference type="InterPro" id="IPR037523">
    <property type="entry name" value="VOC_core"/>
</dbReference>
<feature type="domain" description="VOC" evidence="1">
    <location>
        <begin position="8"/>
        <end position="124"/>
    </location>
</feature>
<evidence type="ECO:0000313" key="2">
    <source>
        <dbReference type="EMBL" id="KGP71909.1"/>
    </source>
</evidence>
<dbReference type="RefSeq" id="WP_036821506.1">
    <property type="nucleotide sequence ID" value="NZ_AVBF01000043.1"/>
</dbReference>
<name>A0A0A2T8R6_9BACI</name>
<keyword evidence="3" id="KW-1185">Reference proteome</keyword>
<sequence length="124" mass="13736">MKNPIENKLHTVFVHVSDLKKSVQWYSTLLGQTVDLEEVNPPVYNVPTNTYTGLVLDAGPNGGKEDVGLSPHPICNLHAPDIDEAFQFASEKGFEIDSEITRFNDIEFFTVKDPDGNVIMLCTG</sequence>
<evidence type="ECO:0000313" key="3">
    <source>
        <dbReference type="Proteomes" id="UP000030147"/>
    </source>
</evidence>
<dbReference type="CDD" id="cd06587">
    <property type="entry name" value="VOC"/>
    <property type="match status" value="1"/>
</dbReference>
<gene>
    <name evidence="2" type="ORF">N782_14810</name>
</gene>
<evidence type="ECO:0000259" key="1">
    <source>
        <dbReference type="PROSITE" id="PS51819"/>
    </source>
</evidence>
<dbReference type="Gene3D" id="3.10.180.10">
    <property type="entry name" value="2,3-Dihydroxybiphenyl 1,2-Dioxygenase, domain 1"/>
    <property type="match status" value="1"/>
</dbReference>
<dbReference type="OrthoDB" id="2354281at2"/>
<dbReference type="Pfam" id="PF00903">
    <property type="entry name" value="Glyoxalase"/>
    <property type="match status" value="1"/>
</dbReference>
<dbReference type="eggNOG" id="COG0346">
    <property type="taxonomic scope" value="Bacteria"/>
</dbReference>
<protein>
    <recommendedName>
        <fullName evidence="1">VOC domain-containing protein</fullName>
    </recommendedName>
</protein>
<accession>A0A0A2T8R6</accession>